<comment type="function">
    <text evidence="7">Involved in protein precursor import into chloroplasts.</text>
</comment>
<evidence type="ECO:0000256" key="2">
    <source>
        <dbReference type="ARBA" id="ARBA00009596"/>
    </source>
</evidence>
<keyword evidence="5 7" id="KW-1133">Transmembrane helix</keyword>
<evidence type="ECO:0000313" key="8">
    <source>
        <dbReference type="EMBL" id="CAA2630715.1"/>
    </source>
</evidence>
<dbReference type="OrthoDB" id="602284at2759"/>
<feature type="transmembrane region" description="Helical" evidence="7">
    <location>
        <begin position="122"/>
        <end position="147"/>
    </location>
</feature>
<dbReference type="EMBL" id="LR743600">
    <property type="protein sequence ID" value="CAA2630715.1"/>
    <property type="molecule type" value="Genomic_DNA"/>
</dbReference>
<dbReference type="PANTHER" id="PTHR33510">
    <property type="entry name" value="PROTEIN TIC 20-II, CHLOROPLASTIC"/>
    <property type="match status" value="1"/>
</dbReference>
<evidence type="ECO:0000313" key="9">
    <source>
        <dbReference type="EMBL" id="CAA7406941.1"/>
    </source>
</evidence>
<evidence type="ECO:0000313" key="10">
    <source>
        <dbReference type="Proteomes" id="UP000663760"/>
    </source>
</evidence>
<comment type="similarity">
    <text evidence="2 7">Belongs to the Tic20 family.</text>
</comment>
<keyword evidence="7" id="KW-0934">Plastid</keyword>
<feature type="transmembrane region" description="Helical" evidence="7">
    <location>
        <begin position="91"/>
        <end position="110"/>
    </location>
</feature>
<gene>
    <name evidence="8" type="ORF">SI7747_13016361</name>
    <name evidence="9" type="ORF">SI8410_13017619</name>
</gene>
<dbReference type="Proteomes" id="UP000663760">
    <property type="component" value="Chromosome 13"/>
</dbReference>
<evidence type="ECO:0000256" key="4">
    <source>
        <dbReference type="ARBA" id="ARBA00022780"/>
    </source>
</evidence>
<keyword evidence="7" id="KW-0150">Chloroplast</keyword>
<dbReference type="PANTHER" id="PTHR33510:SF9">
    <property type="entry name" value="HIT-TYPE ZINC FINGER FAMILY PROTEIN-RELATED"/>
    <property type="match status" value="1"/>
</dbReference>
<dbReference type="AlphaFoldDB" id="A0A7I8LA39"/>
<keyword evidence="10" id="KW-1185">Reference proteome</keyword>
<evidence type="ECO:0000256" key="7">
    <source>
        <dbReference type="RuleBase" id="RU367003"/>
    </source>
</evidence>
<keyword evidence="3 7" id="KW-0812">Transmembrane</keyword>
<dbReference type="Pfam" id="PF16166">
    <property type="entry name" value="TIC20"/>
    <property type="match status" value="1"/>
</dbReference>
<dbReference type="InterPro" id="IPR005691">
    <property type="entry name" value="Tic20"/>
</dbReference>
<evidence type="ECO:0000256" key="6">
    <source>
        <dbReference type="ARBA" id="ARBA00023136"/>
    </source>
</evidence>
<feature type="transmembrane region" description="Helical" evidence="7">
    <location>
        <begin position="60"/>
        <end position="79"/>
    </location>
</feature>
<reference evidence="9" key="1">
    <citation type="submission" date="2020-02" db="EMBL/GenBank/DDBJ databases">
        <authorList>
            <person name="Scholz U."/>
            <person name="Mascher M."/>
            <person name="Fiebig A."/>
        </authorList>
    </citation>
    <scope>NUCLEOTIDE SEQUENCE</scope>
</reference>
<dbReference type="GO" id="GO:0009706">
    <property type="term" value="C:chloroplast inner membrane"/>
    <property type="evidence" value="ECO:0007669"/>
    <property type="project" value="UniProtKB-SubCell"/>
</dbReference>
<evidence type="ECO:0000256" key="3">
    <source>
        <dbReference type="ARBA" id="ARBA00022692"/>
    </source>
</evidence>
<protein>
    <recommendedName>
        <fullName evidence="7">Protein TIC 20</fullName>
    </recommendedName>
</protein>
<accession>A0A7I8LA39</accession>
<organism evidence="9 10">
    <name type="scientific">Spirodela intermedia</name>
    <name type="common">Intermediate duckweed</name>
    <dbReference type="NCBI Taxonomy" id="51605"/>
    <lineage>
        <taxon>Eukaryota</taxon>
        <taxon>Viridiplantae</taxon>
        <taxon>Streptophyta</taxon>
        <taxon>Embryophyta</taxon>
        <taxon>Tracheophyta</taxon>
        <taxon>Spermatophyta</taxon>
        <taxon>Magnoliopsida</taxon>
        <taxon>Liliopsida</taxon>
        <taxon>Araceae</taxon>
        <taxon>Lemnoideae</taxon>
        <taxon>Spirodela</taxon>
    </lineage>
</organism>
<evidence type="ECO:0000256" key="1">
    <source>
        <dbReference type="ARBA" id="ARBA00004478"/>
    </source>
</evidence>
<name>A0A7I8LA39_SPIIN</name>
<dbReference type="EMBL" id="LR746276">
    <property type="protein sequence ID" value="CAA7406941.1"/>
    <property type="molecule type" value="Genomic_DNA"/>
</dbReference>
<comment type="subcellular location">
    <subcellularLocation>
        <location evidence="1">Plastid</location>
        <location evidence="1">Chloroplast inner membrane</location>
        <topology evidence="1">Multi-pass membrane protein</topology>
    </subcellularLocation>
    <subcellularLocation>
        <location evidence="7">Plastid</location>
        <location evidence="7">Chloroplast membrane</location>
        <topology evidence="7">Multi-pass membrane protein</topology>
    </subcellularLocation>
</comment>
<proteinExistence type="inferred from homology"/>
<evidence type="ECO:0000256" key="5">
    <source>
        <dbReference type="ARBA" id="ARBA00022989"/>
    </source>
</evidence>
<sequence>MASSRDNSTRVEKEEKPQWWWRTAACLPYFLPLHETWNYGETAVFLRPHLQRFEFLTNPVLRVPPLFSIIYFFVSYFWLVRRKELPHFLRVHIMAGLLLENSLQLIWTVSRWTPLSILGLKLGLYIWSAVSFAFFFCVLRCVGCALAGRYADIPHISESAVAQIPHS</sequence>
<keyword evidence="6 7" id="KW-0472">Membrane</keyword>
<keyword evidence="4" id="KW-1001">Plastid inner membrane</keyword>
<comment type="caution">
    <text evidence="7">Lacks conserved residue(s) required for the propagation of feature annotation.</text>
</comment>